<sequence length="219" mass="23822">MNNFNFNRDFYEGCRALGDREGMALAWAMLRYGYEGVEPKLKPTTMAAFTFARGRIDAMVNGSLGGLRRAANAGGQGSSQGGSQGGSQPSSQGGSRQKEKEKEIALAGYSAARQAPDDFEPPSAEDVEAYFAANCLRGDARQFFDHYAAQGWTLPSGLPVTDVWALARNWSRKQVGFDADRKARGGQTSQEVERAAVWQPVKTDDELIAELERQIAEAS</sequence>
<feature type="domain" description="DUF6291" evidence="2">
    <location>
        <begin position="4"/>
        <end position="58"/>
    </location>
</feature>
<organism evidence="3">
    <name type="scientific">Siphoviridae sp. ctPrm3</name>
    <dbReference type="NCBI Taxonomy" id="2827864"/>
    <lineage>
        <taxon>Viruses</taxon>
        <taxon>Duplodnaviria</taxon>
        <taxon>Heunggongvirae</taxon>
        <taxon>Uroviricota</taxon>
        <taxon>Caudoviricetes</taxon>
    </lineage>
</organism>
<evidence type="ECO:0000256" key="1">
    <source>
        <dbReference type="SAM" id="MobiDB-lite"/>
    </source>
</evidence>
<accession>A0A8S5TPC8</accession>
<protein>
    <recommendedName>
        <fullName evidence="2">DUF6291 domain-containing protein</fullName>
    </recommendedName>
</protein>
<feature type="compositionally biased region" description="Low complexity" evidence="1">
    <location>
        <begin position="86"/>
        <end position="95"/>
    </location>
</feature>
<dbReference type="EMBL" id="BK032870">
    <property type="protein sequence ID" value="DAF64980.1"/>
    <property type="molecule type" value="Genomic_DNA"/>
</dbReference>
<dbReference type="InterPro" id="IPR046258">
    <property type="entry name" value="DUF6291"/>
</dbReference>
<evidence type="ECO:0000259" key="2">
    <source>
        <dbReference type="Pfam" id="PF19808"/>
    </source>
</evidence>
<proteinExistence type="predicted"/>
<feature type="compositionally biased region" description="Gly residues" evidence="1">
    <location>
        <begin position="74"/>
        <end position="85"/>
    </location>
</feature>
<feature type="region of interest" description="Disordered" evidence="1">
    <location>
        <begin position="69"/>
        <end position="103"/>
    </location>
</feature>
<dbReference type="Pfam" id="PF19808">
    <property type="entry name" value="DUF6291"/>
    <property type="match status" value="1"/>
</dbReference>
<evidence type="ECO:0000313" key="3">
    <source>
        <dbReference type="EMBL" id="DAF64980.1"/>
    </source>
</evidence>
<reference evidence="3" key="1">
    <citation type="journal article" date="2021" name="Proc. Natl. Acad. Sci. U.S.A.">
        <title>A Catalog of Tens of Thousands of Viruses from Human Metagenomes Reveals Hidden Associations with Chronic Diseases.</title>
        <authorList>
            <person name="Tisza M.J."/>
            <person name="Buck C.B."/>
        </authorList>
    </citation>
    <scope>NUCLEOTIDE SEQUENCE</scope>
    <source>
        <strain evidence="3">CtPrm3</strain>
    </source>
</reference>
<name>A0A8S5TPC8_9CAUD</name>